<evidence type="ECO:0000313" key="7">
    <source>
        <dbReference type="EMBL" id="QIS20266.1"/>
    </source>
</evidence>
<dbReference type="PRINTS" id="PR00455">
    <property type="entry name" value="HTHTETR"/>
</dbReference>
<dbReference type="AlphaFoldDB" id="A0A6G9Z509"/>
<feature type="compositionally biased region" description="Basic and acidic residues" evidence="5">
    <location>
        <begin position="228"/>
        <end position="241"/>
    </location>
</feature>
<name>A0A6G9Z509_9NOCA</name>
<dbReference type="Pfam" id="PF16859">
    <property type="entry name" value="TetR_C_11"/>
    <property type="match status" value="1"/>
</dbReference>
<evidence type="ECO:0000256" key="4">
    <source>
        <dbReference type="PROSITE-ProRule" id="PRU00335"/>
    </source>
</evidence>
<keyword evidence="2 4" id="KW-0238">DNA-binding</keyword>
<dbReference type="PANTHER" id="PTHR30055">
    <property type="entry name" value="HTH-TYPE TRANSCRIPTIONAL REGULATOR RUTR"/>
    <property type="match status" value="1"/>
</dbReference>
<evidence type="ECO:0000256" key="3">
    <source>
        <dbReference type="ARBA" id="ARBA00023163"/>
    </source>
</evidence>
<dbReference type="PROSITE" id="PS01081">
    <property type="entry name" value="HTH_TETR_1"/>
    <property type="match status" value="1"/>
</dbReference>
<dbReference type="GO" id="GO:0003700">
    <property type="term" value="F:DNA-binding transcription factor activity"/>
    <property type="evidence" value="ECO:0007669"/>
    <property type="project" value="TreeGrafter"/>
</dbReference>
<proteinExistence type="predicted"/>
<dbReference type="InterPro" id="IPR011075">
    <property type="entry name" value="TetR_C"/>
</dbReference>
<dbReference type="GO" id="GO:0000976">
    <property type="term" value="F:transcription cis-regulatory region binding"/>
    <property type="evidence" value="ECO:0007669"/>
    <property type="project" value="TreeGrafter"/>
</dbReference>
<evidence type="ECO:0000256" key="5">
    <source>
        <dbReference type="SAM" id="MobiDB-lite"/>
    </source>
</evidence>
<dbReference type="SUPFAM" id="SSF48498">
    <property type="entry name" value="Tetracyclin repressor-like, C-terminal domain"/>
    <property type="match status" value="2"/>
</dbReference>
<organism evidence="7 8">
    <name type="scientific">Nocardia terpenica</name>
    <dbReference type="NCBI Taxonomy" id="455432"/>
    <lineage>
        <taxon>Bacteria</taxon>
        <taxon>Bacillati</taxon>
        <taxon>Actinomycetota</taxon>
        <taxon>Actinomycetes</taxon>
        <taxon>Mycobacteriales</taxon>
        <taxon>Nocardiaceae</taxon>
        <taxon>Nocardia</taxon>
    </lineage>
</organism>
<dbReference type="InterPro" id="IPR001647">
    <property type="entry name" value="HTH_TetR"/>
</dbReference>
<keyword evidence="1" id="KW-0805">Transcription regulation</keyword>
<dbReference type="Gene3D" id="1.10.357.10">
    <property type="entry name" value="Tetracycline Repressor, domain 2"/>
    <property type="match status" value="2"/>
</dbReference>
<accession>A0A6G9Z509</accession>
<dbReference type="InterPro" id="IPR041586">
    <property type="entry name" value="PsrA_TetR_C"/>
</dbReference>
<gene>
    <name evidence="7" type="ORF">F6W96_20185</name>
</gene>
<evidence type="ECO:0000259" key="6">
    <source>
        <dbReference type="PROSITE" id="PS50977"/>
    </source>
</evidence>
<dbReference type="InterPro" id="IPR023772">
    <property type="entry name" value="DNA-bd_HTH_TetR-type_CS"/>
</dbReference>
<dbReference type="RefSeq" id="WP_167487619.1">
    <property type="nucleotide sequence ID" value="NZ_CP046173.1"/>
</dbReference>
<dbReference type="SUPFAM" id="SSF46689">
    <property type="entry name" value="Homeodomain-like"/>
    <property type="match status" value="2"/>
</dbReference>
<dbReference type="Pfam" id="PF00440">
    <property type="entry name" value="TetR_N"/>
    <property type="match status" value="2"/>
</dbReference>
<protein>
    <submittedName>
        <fullName evidence="7">TetR family transcriptional regulator</fullName>
    </submittedName>
</protein>
<feature type="domain" description="HTH tetR-type" evidence="6">
    <location>
        <begin position="16"/>
        <end position="76"/>
    </location>
</feature>
<dbReference type="Gene3D" id="1.10.10.60">
    <property type="entry name" value="Homeodomain-like"/>
    <property type="match status" value="1"/>
</dbReference>
<dbReference type="EMBL" id="CP046173">
    <property type="protein sequence ID" value="QIS20266.1"/>
    <property type="molecule type" value="Genomic_DNA"/>
</dbReference>
<dbReference type="PROSITE" id="PS50977">
    <property type="entry name" value="HTH_TETR_2"/>
    <property type="match status" value="2"/>
</dbReference>
<evidence type="ECO:0000313" key="8">
    <source>
        <dbReference type="Proteomes" id="UP000500953"/>
    </source>
</evidence>
<dbReference type="InterPro" id="IPR036271">
    <property type="entry name" value="Tet_transcr_reg_TetR-rel_C_sf"/>
</dbReference>
<evidence type="ECO:0000256" key="1">
    <source>
        <dbReference type="ARBA" id="ARBA00023015"/>
    </source>
</evidence>
<dbReference type="InterPro" id="IPR009057">
    <property type="entry name" value="Homeodomain-like_sf"/>
</dbReference>
<feature type="domain" description="HTH tetR-type" evidence="6">
    <location>
        <begin position="243"/>
        <end position="303"/>
    </location>
</feature>
<feature type="region of interest" description="Disordered" evidence="5">
    <location>
        <begin position="223"/>
        <end position="245"/>
    </location>
</feature>
<dbReference type="InterPro" id="IPR050109">
    <property type="entry name" value="HTH-type_TetR-like_transc_reg"/>
</dbReference>
<feature type="DNA-binding region" description="H-T-H motif" evidence="4">
    <location>
        <begin position="266"/>
        <end position="285"/>
    </location>
</feature>
<dbReference type="PANTHER" id="PTHR30055:SF148">
    <property type="entry name" value="TETR-FAMILY TRANSCRIPTIONAL REGULATOR"/>
    <property type="match status" value="1"/>
</dbReference>
<dbReference type="Proteomes" id="UP000500953">
    <property type="component" value="Chromosome"/>
</dbReference>
<evidence type="ECO:0000256" key="2">
    <source>
        <dbReference type="ARBA" id="ARBA00023125"/>
    </source>
</evidence>
<reference evidence="7 8" key="1">
    <citation type="journal article" date="2019" name="ACS Chem. Biol.">
        <title>Identification and Mobilization of a Cryptic Antibiotic Biosynthesis Gene Locus from a Human-Pathogenic Nocardia Isolate.</title>
        <authorList>
            <person name="Herisse M."/>
            <person name="Ishida K."/>
            <person name="Porter J.L."/>
            <person name="Howden B."/>
            <person name="Hertweck C."/>
            <person name="Stinear T.P."/>
            <person name="Pidot S.J."/>
        </authorList>
    </citation>
    <scope>NUCLEOTIDE SEQUENCE [LARGE SCALE GENOMIC DNA]</scope>
    <source>
        <strain evidence="7 8">AUSMDU00012715</strain>
    </source>
</reference>
<keyword evidence="3" id="KW-0804">Transcription</keyword>
<sequence length="431" mass="46655">MTDDGTGRRRGPRTDIDTRTLIIDTAERLFGDGSVDAVSLRSVAQASGVATRAVSYHFADKSELLQAVIRRRSGAIVQVTTDRLLALADSDEPVDVREVVRAVVDPYVALLSDDPVGGLRWMKVLAQVALKHNDIWRTELDAEPGLAALFRAATRRALPTVPAAEARAGMAMMSAIMTLANSDLPAYGSPLGPKGLDRAWLTQLVEFTAAGLRGATGHAPKRIPAAAEGRDIEASGRGRPRDRQRRAAVVAATRELLGEKGYEELTLTEVARRAGVSRPFVYDNWGSRFALVEDAIFTVPDQDSLIDEGKPFDRALTDLIEAMVRIQSDPIYLAGLSGIASELYHRAELLAQVEAKYTAPIRATYVRLVERGKAEGIVRADVDGSALLDTVRGAVMMHMLIAPPAEAALVEHLRSIILPGITRHDQHPATI</sequence>
<feature type="DNA-binding region" description="H-T-H motif" evidence="4">
    <location>
        <begin position="39"/>
        <end position="58"/>
    </location>
</feature>
<dbReference type="Pfam" id="PF17939">
    <property type="entry name" value="TetR_C_30"/>
    <property type="match status" value="1"/>
</dbReference>